<evidence type="ECO:0000313" key="2">
    <source>
        <dbReference type="EMBL" id="PKU42411.1"/>
    </source>
</evidence>
<accession>A0A2I0U8R4</accession>
<dbReference type="OrthoDB" id="9389802at2759"/>
<evidence type="ECO:0000313" key="3">
    <source>
        <dbReference type="Proteomes" id="UP000233556"/>
    </source>
</evidence>
<reference evidence="3" key="2">
    <citation type="submission" date="2017-12" db="EMBL/GenBank/DDBJ databases">
        <title>Genome sequence of the Bar-tailed Godwit (Limosa lapponica baueri).</title>
        <authorList>
            <person name="Lima N.C.B."/>
            <person name="Parody-Merino A.M."/>
            <person name="Battley P.F."/>
            <person name="Fidler A.E."/>
            <person name="Prosdocimi F."/>
        </authorList>
    </citation>
    <scope>NUCLEOTIDE SEQUENCE [LARGE SCALE GENOMIC DNA]</scope>
</reference>
<dbReference type="EMBL" id="KZ505996">
    <property type="protein sequence ID" value="PKU42411.1"/>
    <property type="molecule type" value="Genomic_DNA"/>
</dbReference>
<feature type="compositionally biased region" description="Pro residues" evidence="1">
    <location>
        <begin position="1"/>
        <end position="12"/>
    </location>
</feature>
<dbReference type="Proteomes" id="UP000233556">
    <property type="component" value="Unassembled WGS sequence"/>
</dbReference>
<gene>
    <name evidence="2" type="ORF">llap_7304</name>
</gene>
<protein>
    <submittedName>
        <fullName evidence="2">Protein c16orf86 like protein</fullName>
    </submittedName>
</protein>
<keyword evidence="3" id="KW-1185">Reference proteome</keyword>
<sequence length="200" mass="21695">MSAPVQEPPAPERSPEKGQHSVLAQLSAALENPDIKVLEWSEDGRGVLVHTELYEEEMGRNKELFPELAALGCVAALQAWLLGCGFTLGGAKHPCGSGDVRGSASGRLAPLRPLYQYINFNMPELMHPAAEEEEVPELAQQSQVPAAPRMATAPQLEGTWTSSAVQMPAPGADDKSMQVDIDRMLRYAAHLVPPLFPQYK</sequence>
<feature type="region of interest" description="Disordered" evidence="1">
    <location>
        <begin position="1"/>
        <end position="21"/>
    </location>
</feature>
<name>A0A2I0U8R4_LIMLA</name>
<evidence type="ECO:0000256" key="1">
    <source>
        <dbReference type="SAM" id="MobiDB-lite"/>
    </source>
</evidence>
<organism evidence="2 3">
    <name type="scientific">Limosa lapponica baueri</name>
    <dbReference type="NCBI Taxonomy" id="1758121"/>
    <lineage>
        <taxon>Eukaryota</taxon>
        <taxon>Metazoa</taxon>
        <taxon>Chordata</taxon>
        <taxon>Craniata</taxon>
        <taxon>Vertebrata</taxon>
        <taxon>Euteleostomi</taxon>
        <taxon>Archelosauria</taxon>
        <taxon>Archosauria</taxon>
        <taxon>Dinosauria</taxon>
        <taxon>Saurischia</taxon>
        <taxon>Theropoda</taxon>
        <taxon>Coelurosauria</taxon>
        <taxon>Aves</taxon>
        <taxon>Neognathae</taxon>
        <taxon>Neoaves</taxon>
        <taxon>Charadriiformes</taxon>
        <taxon>Scolopacidae</taxon>
        <taxon>Limosa</taxon>
    </lineage>
</organism>
<dbReference type="AlphaFoldDB" id="A0A2I0U8R4"/>
<reference evidence="3" key="1">
    <citation type="submission" date="2017-11" db="EMBL/GenBank/DDBJ databases">
        <authorList>
            <person name="Lima N.C."/>
            <person name="Parody-Merino A.M."/>
            <person name="Battley P.F."/>
            <person name="Fidler A.E."/>
            <person name="Prosdocimi F."/>
        </authorList>
    </citation>
    <scope>NUCLEOTIDE SEQUENCE [LARGE SCALE GENOMIC DNA]</scope>
</reference>
<proteinExistence type="predicted"/>